<proteinExistence type="predicted"/>
<dbReference type="EMBL" id="CCKQ01016068">
    <property type="protein sequence ID" value="CDW87932.1"/>
    <property type="molecule type" value="Genomic_DNA"/>
</dbReference>
<keyword evidence="5" id="KW-1185">Reference proteome</keyword>
<evidence type="ECO:0000256" key="1">
    <source>
        <dbReference type="ARBA" id="ARBA00022737"/>
    </source>
</evidence>
<evidence type="ECO:0000256" key="2">
    <source>
        <dbReference type="ARBA" id="ARBA00023043"/>
    </source>
</evidence>
<name>A0A078B416_STYLE</name>
<accession>A0A078B416</accession>
<evidence type="ECO:0000256" key="3">
    <source>
        <dbReference type="PROSITE-ProRule" id="PRU00023"/>
    </source>
</evidence>
<dbReference type="PANTHER" id="PTHR24123:SF33">
    <property type="entry name" value="PROTEIN HOS4"/>
    <property type="match status" value="1"/>
</dbReference>
<dbReference type="InterPro" id="IPR002110">
    <property type="entry name" value="Ankyrin_rpt"/>
</dbReference>
<reference evidence="4 5" key="1">
    <citation type="submission" date="2014-06" db="EMBL/GenBank/DDBJ databases">
        <authorList>
            <person name="Swart Estienne"/>
        </authorList>
    </citation>
    <scope>NUCLEOTIDE SEQUENCE [LARGE SCALE GENOMIC DNA]</scope>
    <source>
        <strain evidence="4 5">130c</strain>
    </source>
</reference>
<protein>
    <submittedName>
        <fullName evidence="4">Ankyrin repeat</fullName>
    </submittedName>
</protein>
<keyword evidence="2 3" id="KW-0040">ANK repeat</keyword>
<evidence type="ECO:0000313" key="4">
    <source>
        <dbReference type="EMBL" id="CDW87932.1"/>
    </source>
</evidence>
<feature type="repeat" description="ANK" evidence="3">
    <location>
        <begin position="756"/>
        <end position="788"/>
    </location>
</feature>
<dbReference type="Proteomes" id="UP000039865">
    <property type="component" value="Unassembled WGS sequence"/>
</dbReference>
<dbReference type="InterPro" id="IPR051165">
    <property type="entry name" value="Multifunctional_ANK_Repeat"/>
</dbReference>
<dbReference type="OrthoDB" id="284480at2759"/>
<dbReference type="SUPFAM" id="SSF48403">
    <property type="entry name" value="Ankyrin repeat"/>
    <property type="match status" value="2"/>
</dbReference>
<dbReference type="PANTHER" id="PTHR24123">
    <property type="entry name" value="ANKYRIN REPEAT-CONTAINING"/>
    <property type="match status" value="1"/>
</dbReference>
<keyword evidence="1" id="KW-0677">Repeat</keyword>
<dbReference type="PROSITE" id="PS50088">
    <property type="entry name" value="ANK_REPEAT"/>
    <property type="match status" value="1"/>
</dbReference>
<dbReference type="InParanoid" id="A0A078B416"/>
<dbReference type="InterPro" id="IPR036770">
    <property type="entry name" value="Ankyrin_rpt-contain_sf"/>
</dbReference>
<organism evidence="4 5">
    <name type="scientific">Stylonychia lemnae</name>
    <name type="common">Ciliate</name>
    <dbReference type="NCBI Taxonomy" id="5949"/>
    <lineage>
        <taxon>Eukaryota</taxon>
        <taxon>Sar</taxon>
        <taxon>Alveolata</taxon>
        <taxon>Ciliophora</taxon>
        <taxon>Intramacronucleata</taxon>
        <taxon>Spirotrichea</taxon>
        <taxon>Stichotrichia</taxon>
        <taxon>Sporadotrichida</taxon>
        <taxon>Oxytrichidae</taxon>
        <taxon>Stylonychinae</taxon>
        <taxon>Stylonychia</taxon>
    </lineage>
</organism>
<dbReference type="SMART" id="SM00248">
    <property type="entry name" value="ANK"/>
    <property type="match status" value="5"/>
</dbReference>
<dbReference type="AlphaFoldDB" id="A0A078B416"/>
<sequence>MDKEMSIAQIINVRKKAKTALGQKRSSLKIESQTTQNILALNSTQQFKNIKDQGEFIMIKEQTLNNNTIKIEESFNNDDHDYYYVSSKYKSEIGNKYSKSNNENEDELQTHASEFTIQSAYLNKRYSAIKSTQNKARVSDNSNALTFSTIMKPSNISNSFSVMNHYKSKDNRLTDSLKQITKRKLNQVKISRSGLKPPRIQQLDSYSTENLNFTLITKPIRQSSKDLDMFMEAFENVEKKENENFILRYLNNISSIKDRKELVMRQNEKGMSCTFYAVIHNKLQLVKLLSKNGFDIRQRDAKNKTMSLLIRRQSKDIQMQYQQSPRLPNKQQLFESFARRFSEYSYLEDAIQMLKEFIEYKRLEVFEILVMKYQANPFLLDYINLSLLDYVVPGDFKSINTIISICYNYLRDFQNYQKSNNTAIKDEQLRQSLQNQGINVQNQLQIDLNSIMVKKNLALISNEHLQKFIINNGQDNALTVGNMGVFKFLLNKGVSVLAANDDGKTAVHAAIEIQKIQYLAYLFEADTVDLTDYSGIMEYAQQQGINKNYFANLSNKQYIWHSFQALDLKLKSNDYLPFHSAIHTSNHVILRYMTKVYKLRDFIRYQCQKGQFVRKSQLTFKQVKEIVATKDKLSPLLLAAQLDQFPTLMYLWSELMCDLAAISASKNNVMHIAINNNNLDLIHRLAIADSDHNALRTQKNNKGKTPLDIMQSHQEDIVLTIWDRVRQGNLQKVREYILQPKDPQRRYHINQQTQTNGNTPLHIALQCQQNLMIKIVLQLGGDPLIKNNQGKSCIDQAIELRCSDHVMMLLKEKLVQQRISVVDQQERYDDVVANNQ</sequence>
<dbReference type="PROSITE" id="PS50297">
    <property type="entry name" value="ANK_REP_REGION"/>
    <property type="match status" value="1"/>
</dbReference>
<dbReference type="Pfam" id="PF12796">
    <property type="entry name" value="Ank_2"/>
    <property type="match status" value="1"/>
</dbReference>
<dbReference type="Gene3D" id="1.25.40.20">
    <property type="entry name" value="Ankyrin repeat-containing domain"/>
    <property type="match status" value="4"/>
</dbReference>
<gene>
    <name evidence="4" type="primary">Contig8533.g9113</name>
    <name evidence="4" type="ORF">STYLEM_17047</name>
</gene>
<evidence type="ECO:0000313" key="5">
    <source>
        <dbReference type="Proteomes" id="UP000039865"/>
    </source>
</evidence>